<dbReference type="SUPFAM" id="SSF53448">
    <property type="entry name" value="Nucleotide-diphospho-sugar transferases"/>
    <property type="match status" value="1"/>
</dbReference>
<dbReference type="AlphaFoldDB" id="A0A257LUV6"/>
<evidence type="ECO:0000313" key="2">
    <source>
        <dbReference type="EMBL" id="OYV03455.1"/>
    </source>
</evidence>
<dbReference type="Gene3D" id="3.90.550.10">
    <property type="entry name" value="Spore Coat Polysaccharide Biosynthesis Protein SpsA, Chain A"/>
    <property type="match status" value="1"/>
</dbReference>
<proteinExistence type="predicted"/>
<dbReference type="InterPro" id="IPR001173">
    <property type="entry name" value="Glyco_trans_2-like"/>
</dbReference>
<dbReference type="Proteomes" id="UP000216312">
    <property type="component" value="Unassembled WGS sequence"/>
</dbReference>
<name>A0A257LUV6_UNCW3</name>
<reference evidence="3" key="1">
    <citation type="submission" date="2017-07" db="EMBL/GenBank/DDBJ databases">
        <title>Novel pathways for hydrocarbon cycling and metabolic interdependencies in hydrothermal sediment communities.</title>
        <authorList>
            <person name="Dombrowski N."/>
            <person name="Seitz K."/>
            <person name="Teske A."/>
            <person name="Baker B."/>
        </authorList>
    </citation>
    <scope>NUCLEOTIDE SEQUENCE [LARGE SCALE GENOMIC DNA]</scope>
</reference>
<dbReference type="PANTHER" id="PTHR43685:SF3">
    <property type="entry name" value="SLR2126 PROTEIN"/>
    <property type="match status" value="1"/>
</dbReference>
<feature type="domain" description="Glycosyltransferase 2-like" evidence="1">
    <location>
        <begin position="4"/>
        <end position="118"/>
    </location>
</feature>
<dbReference type="PANTHER" id="PTHR43685">
    <property type="entry name" value="GLYCOSYLTRANSFERASE"/>
    <property type="match status" value="1"/>
</dbReference>
<dbReference type="InterPro" id="IPR029044">
    <property type="entry name" value="Nucleotide-diphossugar_trans"/>
</dbReference>
<evidence type="ECO:0000259" key="1">
    <source>
        <dbReference type="Pfam" id="PF00535"/>
    </source>
</evidence>
<gene>
    <name evidence="2" type="ORF">CGW93_00920</name>
</gene>
<dbReference type="CDD" id="cd00761">
    <property type="entry name" value="Glyco_tranf_GTA_type"/>
    <property type="match status" value="1"/>
</dbReference>
<sequence>MKASVIIPTYNRAKILTKCVAALMEQTFDDYEVIVVDDASTDDTVERMRRYPVRYVRLEKRSGPAHARNAGIEMAKGELIIFVDSDVIVAPEFVRDHVEIHEERGDIILQGMVYHVRELPKRLSFRYLIPNGICWHVFITQNASVKKRWLLEVGGFDEHLGAFMGYHDLDLGLRLQELGLPMVHTFRRCRAYHVDGPPVELDEFIRKSYERGKTAYVFVRRFGKRGERIAHTRKALIISHVLKTERWVEGRGIRRVVAEFACISPIYQLLKGIIRYHYRAKGILEAMHLWGGQNTLNLSAIRGKYESSSRSGSSWG</sequence>
<dbReference type="EMBL" id="NMUJ01000006">
    <property type="protein sequence ID" value="OYV03455.1"/>
    <property type="molecule type" value="Genomic_DNA"/>
</dbReference>
<dbReference type="Pfam" id="PF00535">
    <property type="entry name" value="Glycos_transf_2"/>
    <property type="match status" value="1"/>
</dbReference>
<comment type="caution">
    <text evidence="2">The sequence shown here is derived from an EMBL/GenBank/DDBJ whole genome shotgun (WGS) entry which is preliminary data.</text>
</comment>
<accession>A0A257LUV6</accession>
<protein>
    <recommendedName>
        <fullName evidence="1">Glycosyltransferase 2-like domain-containing protein</fullName>
    </recommendedName>
</protein>
<organism evidence="2 3">
    <name type="scientific">candidate division WOR-3 bacterium 4484_18</name>
    <dbReference type="NCBI Taxonomy" id="2020626"/>
    <lineage>
        <taxon>Bacteria</taxon>
        <taxon>Bacteria division WOR-3</taxon>
    </lineage>
</organism>
<evidence type="ECO:0000313" key="3">
    <source>
        <dbReference type="Proteomes" id="UP000216312"/>
    </source>
</evidence>
<dbReference type="InterPro" id="IPR050834">
    <property type="entry name" value="Glycosyltransf_2"/>
</dbReference>